<dbReference type="Proteomes" id="UP000838821">
    <property type="component" value="Unassembled WGS sequence"/>
</dbReference>
<evidence type="ECO:0008006" key="9">
    <source>
        <dbReference type="Google" id="ProtNLM"/>
    </source>
</evidence>
<dbReference type="PANTHER" id="PTHR43498:SF1">
    <property type="entry name" value="COB--COM HETERODISULFIDE REDUCTASE IRON-SULFUR SUBUNIT A"/>
    <property type="match status" value="1"/>
</dbReference>
<dbReference type="Gene3D" id="3.50.50.60">
    <property type="entry name" value="FAD/NAD(P)-binding domain"/>
    <property type="match status" value="1"/>
</dbReference>
<keyword evidence="4" id="KW-0408">Iron</keyword>
<keyword evidence="5" id="KW-0411">Iron-sulfur</keyword>
<keyword evidence="1" id="KW-0004">4Fe-4S</keyword>
<dbReference type="Pfam" id="PF12831">
    <property type="entry name" value="FAD_oxidored"/>
    <property type="match status" value="1"/>
</dbReference>
<evidence type="ECO:0000256" key="5">
    <source>
        <dbReference type="ARBA" id="ARBA00023014"/>
    </source>
</evidence>
<name>A0ABN8FX42_9BACL</name>
<dbReference type="EMBL" id="CAKMMW010000001">
    <property type="protein sequence ID" value="CAH1192432.1"/>
    <property type="molecule type" value="Genomic_DNA"/>
</dbReference>
<evidence type="ECO:0000313" key="7">
    <source>
        <dbReference type="EMBL" id="CAH1192432.1"/>
    </source>
</evidence>
<evidence type="ECO:0000256" key="3">
    <source>
        <dbReference type="ARBA" id="ARBA00023002"/>
    </source>
</evidence>
<feature type="compositionally biased region" description="Polar residues" evidence="6">
    <location>
        <begin position="1"/>
        <end position="10"/>
    </location>
</feature>
<keyword evidence="3" id="KW-0560">Oxidoreductase</keyword>
<dbReference type="SUPFAM" id="SSF49785">
    <property type="entry name" value="Galactose-binding domain-like"/>
    <property type="match status" value="1"/>
</dbReference>
<organism evidence="7 8">
    <name type="scientific">Paenibacillus allorhizoplanae</name>
    <dbReference type="NCBI Taxonomy" id="2905648"/>
    <lineage>
        <taxon>Bacteria</taxon>
        <taxon>Bacillati</taxon>
        <taxon>Bacillota</taxon>
        <taxon>Bacilli</taxon>
        <taxon>Bacillales</taxon>
        <taxon>Paenibacillaceae</taxon>
        <taxon>Paenibacillus</taxon>
    </lineage>
</organism>
<keyword evidence="8" id="KW-1185">Reference proteome</keyword>
<dbReference type="InterPro" id="IPR036188">
    <property type="entry name" value="FAD/NAD-bd_sf"/>
</dbReference>
<dbReference type="Gene3D" id="2.60.120.260">
    <property type="entry name" value="Galactose-binding domain-like"/>
    <property type="match status" value="1"/>
</dbReference>
<dbReference type="InterPro" id="IPR039650">
    <property type="entry name" value="HdrA-like"/>
</dbReference>
<protein>
    <recommendedName>
        <fullName evidence="9">FAD-dependent oxidoreductase</fullName>
    </recommendedName>
</protein>
<dbReference type="SUPFAM" id="SSF51905">
    <property type="entry name" value="FAD/NAD(P)-binding domain"/>
    <property type="match status" value="1"/>
</dbReference>
<keyword evidence="2" id="KW-0479">Metal-binding</keyword>
<evidence type="ECO:0000256" key="4">
    <source>
        <dbReference type="ARBA" id="ARBA00023004"/>
    </source>
</evidence>
<evidence type="ECO:0000313" key="8">
    <source>
        <dbReference type="Proteomes" id="UP000838821"/>
    </source>
</evidence>
<proteinExistence type="predicted"/>
<gene>
    <name evidence="7" type="ORF">PAECIP111891_00297</name>
</gene>
<accession>A0ABN8FX42</accession>
<evidence type="ECO:0000256" key="6">
    <source>
        <dbReference type="SAM" id="MobiDB-lite"/>
    </source>
</evidence>
<dbReference type="PANTHER" id="PTHR43498">
    <property type="entry name" value="FERREDOXIN:COB-COM HETERODISULFIDE REDUCTASE SUBUNIT A"/>
    <property type="match status" value="1"/>
</dbReference>
<feature type="region of interest" description="Disordered" evidence="6">
    <location>
        <begin position="1"/>
        <end position="20"/>
    </location>
</feature>
<reference evidence="7" key="1">
    <citation type="submission" date="2022-01" db="EMBL/GenBank/DDBJ databases">
        <authorList>
            <person name="Criscuolo A."/>
        </authorList>
    </citation>
    <scope>NUCLEOTIDE SEQUENCE</scope>
    <source>
        <strain evidence="7">CIP111891</strain>
    </source>
</reference>
<dbReference type="InterPro" id="IPR008979">
    <property type="entry name" value="Galactose-bd-like_sf"/>
</dbReference>
<evidence type="ECO:0000256" key="2">
    <source>
        <dbReference type="ARBA" id="ARBA00022723"/>
    </source>
</evidence>
<dbReference type="RefSeq" id="WP_236284134.1">
    <property type="nucleotide sequence ID" value="NZ_CAKMMW010000001.1"/>
</dbReference>
<evidence type="ECO:0000256" key="1">
    <source>
        <dbReference type="ARBA" id="ARBA00022485"/>
    </source>
</evidence>
<sequence>MVNNFTNSRTEGSHSMRRNGQKTEKYDVVVCGGGLAGFCAAVASARHGAKTCLVQDRPVFGGNSSSEVRVTPHGAAAFHVYAKETGIISELLIEERARNHEPIFENGWTNSVWDMTMYDMAQRTENLTFYLNTSILDVRMAGERKIASVVGYVANAEMEIELLADVFVDCTGDGIVADRAGCEWRMGSEGREEYAEPHAPLQASGDVMGSSLLFKTKDLGSPAPFTAPDWAAKLDNPDFFYKQGRNPNDMRGGYWWIEIGMPWHTIYESEDIRHELTRYVLGIWDWIKNKDPLTKELAANHAIDWIGQVPGKRESRRIMGQYLMTEHDPLNRTVFEDEIAYGGWFLDLHTPGGLLAPTSEHASSEGYDETSSYMVKSYCGPYGIPLRSTIAKDVDNLMMAGRNISVTHAALGTVRVMATTALVGQAVGTSAAIALRHGLALADVPGQAIQEVKQTLLRDGCFLLNTTNEDELDLALKARVTASSQAVCRGSEVKAELQASGKLGHQEELLRQRKGQWIAISEGVLNRVSVCVTNTSDTPQIVEAKLIPVDHIWDYRCEANPALATTELQIKPGTYQWIDWDVQLSEADGLKSGTYVRLDLLANPHIAWHCGDGIVPGQTCAYEMGEGKMRRDWNGPTRSFRVDPPQHAYSPEHVLSGVTRPYRFTNLWRSDAREELPQWLELKWDHQQSIRQIELTFPGSLLWEYHGYAPFYRDPQCPKDYRIEAYMDGGWQELLQVKENYQRHCRYTLAQPVQTQRLRVVIDATNGDPSAAIYEVRCY</sequence>
<comment type="caution">
    <text evidence="7">The sequence shown here is derived from an EMBL/GenBank/DDBJ whole genome shotgun (WGS) entry which is preliminary data.</text>
</comment>